<organism evidence="2 3">
    <name type="scientific">Paspalum notatum var. saurae</name>
    <dbReference type="NCBI Taxonomy" id="547442"/>
    <lineage>
        <taxon>Eukaryota</taxon>
        <taxon>Viridiplantae</taxon>
        <taxon>Streptophyta</taxon>
        <taxon>Embryophyta</taxon>
        <taxon>Tracheophyta</taxon>
        <taxon>Spermatophyta</taxon>
        <taxon>Magnoliopsida</taxon>
        <taxon>Liliopsida</taxon>
        <taxon>Poales</taxon>
        <taxon>Poaceae</taxon>
        <taxon>PACMAD clade</taxon>
        <taxon>Panicoideae</taxon>
        <taxon>Andropogonodae</taxon>
        <taxon>Paspaleae</taxon>
        <taxon>Paspalinae</taxon>
        <taxon>Paspalum</taxon>
    </lineage>
</organism>
<protein>
    <submittedName>
        <fullName evidence="2">Uncharacterized protein</fullName>
    </submittedName>
</protein>
<sequence length="165" mass="18188">MTPVDPRKDQDHYAAAAVNFELEVQLVVGERGNGAASTPTAGPRPPTDGGRTRRLARRLHPATLAHACWRCAPRLGLVGALRGGVQHNVGLLLLGSLDRAFPRRPLRNQWVEINNQVLNALFTLMSIYQHPALFHHAVLLLWWCPDDAKALREAYCRKGPGAARP</sequence>
<dbReference type="Proteomes" id="UP001341281">
    <property type="component" value="Chromosome 10"/>
</dbReference>
<evidence type="ECO:0000313" key="2">
    <source>
        <dbReference type="EMBL" id="WVZ98013.1"/>
    </source>
</evidence>
<dbReference type="InterPro" id="IPR021369">
    <property type="entry name" value="DUF2985"/>
</dbReference>
<dbReference type="GO" id="GO:0009975">
    <property type="term" value="F:cyclase activity"/>
    <property type="evidence" value="ECO:0007669"/>
    <property type="project" value="TreeGrafter"/>
</dbReference>
<evidence type="ECO:0000256" key="1">
    <source>
        <dbReference type="SAM" id="MobiDB-lite"/>
    </source>
</evidence>
<dbReference type="GO" id="GO:0051762">
    <property type="term" value="P:sesquiterpene biosynthetic process"/>
    <property type="evidence" value="ECO:0007669"/>
    <property type="project" value="TreeGrafter"/>
</dbReference>
<dbReference type="AlphaFoldDB" id="A0AAQ3UT91"/>
<name>A0AAQ3UT91_PASNO</name>
<dbReference type="PANTHER" id="PTHR31045:SF8">
    <property type="entry name" value="OS05G0341900 PROTEIN"/>
    <property type="match status" value="1"/>
</dbReference>
<accession>A0AAQ3UT91</accession>
<keyword evidence="3" id="KW-1185">Reference proteome</keyword>
<dbReference type="PANTHER" id="PTHR31045">
    <property type="entry name" value="PLAC8 FAMILY PROTEIN-RELATED"/>
    <property type="match status" value="1"/>
</dbReference>
<proteinExistence type="predicted"/>
<feature type="region of interest" description="Disordered" evidence="1">
    <location>
        <begin position="31"/>
        <end position="52"/>
    </location>
</feature>
<dbReference type="Pfam" id="PF11204">
    <property type="entry name" value="DUF2985"/>
    <property type="match status" value="1"/>
</dbReference>
<dbReference type="EMBL" id="CP144754">
    <property type="protein sequence ID" value="WVZ98013.1"/>
    <property type="molecule type" value="Genomic_DNA"/>
</dbReference>
<gene>
    <name evidence="2" type="ORF">U9M48_043506</name>
</gene>
<reference evidence="2 3" key="1">
    <citation type="submission" date="2024-02" db="EMBL/GenBank/DDBJ databases">
        <title>High-quality chromosome-scale genome assembly of Pensacola bahiagrass (Paspalum notatum Flugge var. saurae).</title>
        <authorList>
            <person name="Vega J.M."/>
            <person name="Podio M."/>
            <person name="Orjuela J."/>
            <person name="Siena L.A."/>
            <person name="Pessino S.C."/>
            <person name="Combes M.C."/>
            <person name="Mariac C."/>
            <person name="Albertini E."/>
            <person name="Pupilli F."/>
            <person name="Ortiz J.P.A."/>
            <person name="Leblanc O."/>
        </authorList>
    </citation>
    <scope>NUCLEOTIDE SEQUENCE [LARGE SCALE GENOMIC DNA]</scope>
    <source>
        <strain evidence="2">R1</strain>
        <tissue evidence="2">Leaf</tissue>
    </source>
</reference>
<evidence type="ECO:0000313" key="3">
    <source>
        <dbReference type="Proteomes" id="UP001341281"/>
    </source>
</evidence>